<proteinExistence type="predicted"/>
<feature type="domain" description="Thioredoxin" evidence="5">
    <location>
        <begin position="1"/>
        <end position="132"/>
    </location>
</feature>
<evidence type="ECO:0000256" key="3">
    <source>
        <dbReference type="ARBA" id="ARBA00023157"/>
    </source>
</evidence>
<dbReference type="Gene3D" id="3.40.30.10">
    <property type="entry name" value="Glutaredoxin"/>
    <property type="match status" value="1"/>
</dbReference>
<dbReference type="PANTHER" id="PTHR42852">
    <property type="entry name" value="THIOL:DISULFIDE INTERCHANGE PROTEIN DSBE"/>
    <property type="match status" value="1"/>
</dbReference>
<evidence type="ECO:0000313" key="7">
    <source>
        <dbReference type="EMBL" id="OLV18657.1"/>
    </source>
</evidence>
<dbReference type="InterPro" id="IPR013740">
    <property type="entry name" value="Redoxin"/>
</dbReference>
<dbReference type="GO" id="GO:0017004">
    <property type="term" value="P:cytochrome complex assembly"/>
    <property type="evidence" value="ECO:0007669"/>
    <property type="project" value="UniProtKB-KW"/>
</dbReference>
<protein>
    <submittedName>
        <fullName evidence="7">Cytochrome c-type biogenesis protein CcmG/DsbE, thiol:disulfide oxidoreductase</fullName>
    </submittedName>
</protein>
<dbReference type="GO" id="GO:0016491">
    <property type="term" value="F:oxidoreductase activity"/>
    <property type="evidence" value="ECO:0007669"/>
    <property type="project" value="InterPro"/>
</dbReference>
<evidence type="ECO:0000256" key="4">
    <source>
        <dbReference type="ARBA" id="ARBA00023284"/>
    </source>
</evidence>
<comment type="caution">
    <text evidence="7">The sequence shown here is derived from an EMBL/GenBank/DDBJ whole genome shotgun (WGS) entry which is preliminary data.</text>
</comment>
<dbReference type="InterPro" id="IPR017937">
    <property type="entry name" value="Thioredoxin_CS"/>
</dbReference>
<dbReference type="InterPro" id="IPR036249">
    <property type="entry name" value="Thioredoxin-like_sf"/>
</dbReference>
<sequence>MPAFTLVTLSGQSLSLGGQAGKPTVINFWASWCVPCREEAPLLREFAQQARNVRGIGVVFQDRADAARAFKQEFAVPYPSVLDPQAQTAINFGVAGVPETFFVDAQGVVQAKHSGPLNRDSLRLNARKIGVSF</sequence>
<organism evidence="7 8">
    <name type="scientific">Deinococcus marmoris</name>
    <dbReference type="NCBI Taxonomy" id="249408"/>
    <lineage>
        <taxon>Bacteria</taxon>
        <taxon>Thermotogati</taxon>
        <taxon>Deinococcota</taxon>
        <taxon>Deinococci</taxon>
        <taxon>Deinococcales</taxon>
        <taxon>Deinococcaceae</taxon>
        <taxon>Deinococcus</taxon>
    </lineage>
</organism>
<keyword evidence="3" id="KW-1015">Disulfide bond</keyword>
<dbReference type="EMBL" id="MSTI01000062">
    <property type="protein sequence ID" value="OLV18657.1"/>
    <property type="molecule type" value="Genomic_DNA"/>
</dbReference>
<evidence type="ECO:0000256" key="1">
    <source>
        <dbReference type="ARBA" id="ARBA00004196"/>
    </source>
</evidence>
<dbReference type="Pfam" id="PF08534">
    <property type="entry name" value="Redoxin"/>
    <property type="match status" value="1"/>
</dbReference>
<keyword evidence="8" id="KW-1185">Reference proteome</keyword>
<dbReference type="PANTHER" id="PTHR42852:SF6">
    <property type="entry name" value="THIOL:DISULFIDE INTERCHANGE PROTEIN DSBE"/>
    <property type="match status" value="1"/>
</dbReference>
<dbReference type="AlphaFoldDB" id="A0A1U7P0F4"/>
<dbReference type="EMBL" id="MSTI01000107">
    <property type="protein sequence ID" value="OLV17282.1"/>
    <property type="molecule type" value="Genomic_DNA"/>
</dbReference>
<dbReference type="GO" id="GO:0030313">
    <property type="term" value="C:cell envelope"/>
    <property type="evidence" value="ECO:0007669"/>
    <property type="project" value="UniProtKB-SubCell"/>
</dbReference>
<dbReference type="STRING" id="249408.BOO71_0005011"/>
<gene>
    <name evidence="7" type="ORF">BOO71_0005011</name>
    <name evidence="6" type="ORF">BOO71_0009460</name>
</gene>
<reference evidence="7 8" key="1">
    <citation type="submission" date="2017-01" db="EMBL/GenBank/DDBJ databases">
        <title>Genome Analysis of Deinococcus marmoris KOPRI26562.</title>
        <authorList>
            <person name="Kim J.H."/>
            <person name="Oh H.-M."/>
        </authorList>
    </citation>
    <scope>NUCLEOTIDE SEQUENCE [LARGE SCALE GENOMIC DNA]</scope>
    <source>
        <strain evidence="7 8">KOPRI26562</strain>
    </source>
</reference>
<evidence type="ECO:0000313" key="6">
    <source>
        <dbReference type="EMBL" id="OLV17282.1"/>
    </source>
</evidence>
<dbReference type="RefSeq" id="WP_075831539.1">
    <property type="nucleotide sequence ID" value="NZ_MSTI01000062.1"/>
</dbReference>
<dbReference type="PROSITE" id="PS00194">
    <property type="entry name" value="THIOREDOXIN_1"/>
    <property type="match status" value="1"/>
</dbReference>
<accession>A0A1U7P0F4</accession>
<dbReference type="InterPro" id="IPR013766">
    <property type="entry name" value="Thioredoxin_domain"/>
</dbReference>
<evidence type="ECO:0000313" key="8">
    <source>
        <dbReference type="Proteomes" id="UP000186607"/>
    </source>
</evidence>
<keyword evidence="2" id="KW-0201">Cytochrome c-type biogenesis</keyword>
<dbReference type="SUPFAM" id="SSF52833">
    <property type="entry name" value="Thioredoxin-like"/>
    <property type="match status" value="1"/>
</dbReference>
<dbReference type="Proteomes" id="UP000186607">
    <property type="component" value="Unassembled WGS sequence"/>
</dbReference>
<name>A0A1U7P0F4_9DEIO</name>
<comment type="subcellular location">
    <subcellularLocation>
        <location evidence="1">Cell envelope</location>
    </subcellularLocation>
</comment>
<evidence type="ECO:0000259" key="5">
    <source>
        <dbReference type="PROSITE" id="PS51352"/>
    </source>
</evidence>
<evidence type="ECO:0000256" key="2">
    <source>
        <dbReference type="ARBA" id="ARBA00022748"/>
    </source>
</evidence>
<dbReference type="PROSITE" id="PS51352">
    <property type="entry name" value="THIOREDOXIN_2"/>
    <property type="match status" value="1"/>
</dbReference>
<dbReference type="InterPro" id="IPR050553">
    <property type="entry name" value="Thioredoxin_ResA/DsbE_sf"/>
</dbReference>
<keyword evidence="4" id="KW-0676">Redox-active center</keyword>